<proteinExistence type="predicted"/>
<gene>
    <name evidence="1" type="ORF">UFOVP1382_145</name>
</gene>
<name>A0A6J5S4I2_9CAUD</name>
<organism evidence="1">
    <name type="scientific">uncultured Caudovirales phage</name>
    <dbReference type="NCBI Taxonomy" id="2100421"/>
    <lineage>
        <taxon>Viruses</taxon>
        <taxon>Duplodnaviria</taxon>
        <taxon>Heunggongvirae</taxon>
        <taxon>Uroviricota</taxon>
        <taxon>Caudoviricetes</taxon>
        <taxon>Peduoviridae</taxon>
        <taxon>Maltschvirus</taxon>
        <taxon>Maltschvirus maltsch</taxon>
    </lineage>
</organism>
<reference evidence="1" key="1">
    <citation type="submission" date="2020-05" db="EMBL/GenBank/DDBJ databases">
        <authorList>
            <person name="Chiriac C."/>
            <person name="Salcher M."/>
            <person name="Ghai R."/>
            <person name="Kavagutti S V."/>
        </authorList>
    </citation>
    <scope>NUCLEOTIDE SEQUENCE</scope>
</reference>
<evidence type="ECO:0000313" key="1">
    <source>
        <dbReference type="EMBL" id="CAB4203531.1"/>
    </source>
</evidence>
<accession>A0A6J5S4I2</accession>
<protein>
    <submittedName>
        <fullName evidence="1">Uncharacterized protein</fullName>
    </submittedName>
</protein>
<sequence>MPQTTRMGIPYPKADEDPWYDNFVAAMAAIDGSFFASFEDRNLFVTHGGTVAWDATTSSLSVGSTLYVTVPSTGQRQSLAAATWSLADGEMLVVYISRGATEASALMAAVMPSVDPADAALVLAIRAGNKVYFRNGRVLETGDSAQVFEGETGGGGGAVVDRVDYFTGDGATVAFVLAHLPAADCLPFIFVQGLLYEATADYTIVGTTVTFAVAPILGQRVQIRYWT</sequence>
<dbReference type="EMBL" id="LR797331">
    <property type="protein sequence ID" value="CAB4203531.1"/>
    <property type="molecule type" value="Genomic_DNA"/>
</dbReference>